<proteinExistence type="predicted"/>
<evidence type="ECO:0000313" key="1">
    <source>
        <dbReference type="EMBL" id="RKS54584.1"/>
    </source>
</evidence>
<accession>A0ABX9SGV6</accession>
<dbReference type="EMBL" id="RBLJ01000005">
    <property type="protein sequence ID" value="RKS54584.1"/>
    <property type="molecule type" value="Genomic_DNA"/>
</dbReference>
<keyword evidence="2" id="KW-1185">Reference proteome</keyword>
<organism evidence="1 2">
    <name type="scientific">Photorhabdus asymbiotica</name>
    <dbReference type="NCBI Taxonomy" id="291112"/>
    <lineage>
        <taxon>Bacteria</taxon>
        <taxon>Pseudomonadati</taxon>
        <taxon>Pseudomonadota</taxon>
        <taxon>Gammaproteobacteria</taxon>
        <taxon>Enterobacterales</taxon>
        <taxon>Morganellaceae</taxon>
        <taxon>Photorhabdus</taxon>
    </lineage>
</organism>
<dbReference type="Proteomes" id="UP000280955">
    <property type="component" value="Unassembled WGS sequence"/>
</dbReference>
<protein>
    <recommendedName>
        <fullName evidence="3">Transposase</fullName>
    </recommendedName>
</protein>
<sequence length="31" mass="3450">MSKLVDEEITVKILCAAVAYWIVAINCKPLD</sequence>
<reference evidence="1 2" key="1">
    <citation type="submission" date="2018-10" db="EMBL/GenBank/DDBJ databases">
        <title>Genomic Encyclopedia of Archaeal and Bacterial Type Strains, Phase II (KMG-II): from individual species to whole genera.</title>
        <authorList>
            <person name="Goeker M."/>
        </authorList>
    </citation>
    <scope>NUCLEOTIDE SEQUENCE [LARGE SCALE GENOMIC DNA]</scope>
    <source>
        <strain evidence="1 2">DSM 15149</strain>
    </source>
</reference>
<gene>
    <name evidence="1" type="ORF">BDD30_4162</name>
</gene>
<evidence type="ECO:0000313" key="2">
    <source>
        <dbReference type="Proteomes" id="UP000280955"/>
    </source>
</evidence>
<name>A0ABX9SGV6_9GAMM</name>
<comment type="caution">
    <text evidence="1">The sequence shown here is derived from an EMBL/GenBank/DDBJ whole genome shotgun (WGS) entry which is preliminary data.</text>
</comment>
<evidence type="ECO:0008006" key="3">
    <source>
        <dbReference type="Google" id="ProtNLM"/>
    </source>
</evidence>